<reference evidence="5" key="1">
    <citation type="submission" date="2023-06" db="EMBL/GenBank/DDBJ databases">
        <title>Genome-scale phylogeny and comparative genomics of the fungal order Sordariales.</title>
        <authorList>
            <consortium name="Lawrence Berkeley National Laboratory"/>
            <person name="Hensen N."/>
            <person name="Bonometti L."/>
            <person name="Westerberg I."/>
            <person name="Brannstrom I.O."/>
            <person name="Guillou S."/>
            <person name="Cros-Aarteil S."/>
            <person name="Calhoun S."/>
            <person name="Haridas S."/>
            <person name="Kuo A."/>
            <person name="Mondo S."/>
            <person name="Pangilinan J."/>
            <person name="Riley R."/>
            <person name="Labutti K."/>
            <person name="Andreopoulos B."/>
            <person name="Lipzen A."/>
            <person name="Chen C."/>
            <person name="Yanf M."/>
            <person name="Daum C."/>
            <person name="Ng V."/>
            <person name="Clum A."/>
            <person name="Steindorff A."/>
            <person name="Ohm R."/>
            <person name="Martin F."/>
            <person name="Silar P."/>
            <person name="Natvig D."/>
            <person name="Lalanne C."/>
            <person name="Gautier V."/>
            <person name="Ament-Velasquez S.L."/>
            <person name="Kruys A."/>
            <person name="Hutchinson M.I."/>
            <person name="Powell A.J."/>
            <person name="Barry K."/>
            <person name="Miller A.N."/>
            <person name="Grigoriev I.V."/>
            <person name="Debuchy R."/>
            <person name="Gladieux P."/>
            <person name="Thoren M.H."/>
            <person name="Johannesson H."/>
        </authorList>
    </citation>
    <scope>NUCLEOTIDE SEQUENCE</scope>
    <source>
        <strain evidence="5">8032-3</strain>
    </source>
</reference>
<dbReference type="InterPro" id="IPR029058">
    <property type="entry name" value="AB_hydrolase_fold"/>
</dbReference>
<dbReference type="Proteomes" id="UP001244011">
    <property type="component" value="Unassembled WGS sequence"/>
</dbReference>
<evidence type="ECO:0000313" key="6">
    <source>
        <dbReference type="Proteomes" id="UP001244011"/>
    </source>
</evidence>
<dbReference type="PANTHER" id="PTHR43142">
    <property type="entry name" value="CARBOXYLIC ESTER HYDROLASE"/>
    <property type="match status" value="1"/>
</dbReference>
<dbReference type="GO" id="GO:0016787">
    <property type="term" value="F:hydrolase activity"/>
    <property type="evidence" value="ECO:0007669"/>
    <property type="project" value="UniProtKB-KW"/>
</dbReference>
<accession>A0AAJ0FJ15</accession>
<comment type="similarity">
    <text evidence="1 3">Belongs to the type-B carboxylesterase/lipase family.</text>
</comment>
<organism evidence="5 6">
    <name type="scientific">Phialemonium atrogriseum</name>
    <dbReference type="NCBI Taxonomy" id="1093897"/>
    <lineage>
        <taxon>Eukaryota</taxon>
        <taxon>Fungi</taxon>
        <taxon>Dikarya</taxon>
        <taxon>Ascomycota</taxon>
        <taxon>Pezizomycotina</taxon>
        <taxon>Sordariomycetes</taxon>
        <taxon>Sordariomycetidae</taxon>
        <taxon>Cephalothecales</taxon>
        <taxon>Cephalothecaceae</taxon>
        <taxon>Phialemonium</taxon>
    </lineage>
</organism>
<gene>
    <name evidence="5" type="ORF">QBC33DRAFT_612680</name>
</gene>
<proteinExistence type="inferred from homology"/>
<keyword evidence="2 3" id="KW-0378">Hydrolase</keyword>
<sequence>MAEFSHPEIGKIKGIRDGKVLSFRGLKYASLEHGFSDPMPLLNKAHGVVDARTHGPTAISPPMGCDMELGLIQKSLPHDSFKMSDTECLNLNLCIPAEQPSTPIPVFVFFHGGGFMIGSNAWPQYDLARIVALGEEINQPVIGIQINYRLGVHGFLYSEAMGKAGIKPNRGLLDQRAALTWITENIAGFGGDPNKITVCGESAGGVSAMLHLQSNEPLYTQLVAMGGNSLVLNPIPLEVAEATYNTVLSTLKIDPASSSEAQLCSILKLSPESWLQAIGPNVPMLPVVVGEIVRHFPTYAQWHQTEDEANLPGRAWCRRIMIGDCQFDGSILAYALMGKKAGISTSFRNSFLSSLNGNQNLVQAICTAYNITDQISDDEALSNILKFVTDLRFYASALTISQGWPGSAYVYHFNEPNPWDGPWKGESTHILDVAFLFQNFNQHLEPRQRESARKFATDFITFVAGEEPYAAYDSQEGGAQVYGPPCENGPRFILGKDPENYLRRKHVWDIATEADLDTLSRAFDKFIAS</sequence>
<comment type="caution">
    <text evidence="5">The sequence shown here is derived from an EMBL/GenBank/DDBJ whole genome shotgun (WGS) entry which is preliminary data.</text>
</comment>
<dbReference type="PANTHER" id="PTHR43142:SF11">
    <property type="entry name" value="CARBOXYLIC ESTER HYDROLASE"/>
    <property type="match status" value="1"/>
</dbReference>
<dbReference type="EMBL" id="MU839017">
    <property type="protein sequence ID" value="KAK1764953.1"/>
    <property type="molecule type" value="Genomic_DNA"/>
</dbReference>
<dbReference type="InterPro" id="IPR002018">
    <property type="entry name" value="CarbesteraseB"/>
</dbReference>
<evidence type="ECO:0000313" key="5">
    <source>
        <dbReference type="EMBL" id="KAK1764953.1"/>
    </source>
</evidence>
<dbReference type="EC" id="3.1.1.-" evidence="3"/>
<dbReference type="SUPFAM" id="SSF53474">
    <property type="entry name" value="alpha/beta-Hydrolases"/>
    <property type="match status" value="1"/>
</dbReference>
<keyword evidence="6" id="KW-1185">Reference proteome</keyword>
<name>A0AAJ0FJ15_9PEZI</name>
<dbReference type="Gene3D" id="3.40.50.1820">
    <property type="entry name" value="alpha/beta hydrolase"/>
    <property type="match status" value="1"/>
</dbReference>
<dbReference type="PROSITE" id="PS00122">
    <property type="entry name" value="CARBOXYLESTERASE_B_1"/>
    <property type="match status" value="1"/>
</dbReference>
<evidence type="ECO:0000256" key="3">
    <source>
        <dbReference type="RuleBase" id="RU361235"/>
    </source>
</evidence>
<dbReference type="GeneID" id="85315688"/>
<dbReference type="InterPro" id="IPR019826">
    <property type="entry name" value="Carboxylesterase_B_AS"/>
</dbReference>
<dbReference type="AlphaFoldDB" id="A0AAJ0FJ15"/>
<dbReference type="RefSeq" id="XP_060281166.1">
    <property type="nucleotide sequence ID" value="XM_060432501.1"/>
</dbReference>
<protein>
    <recommendedName>
        <fullName evidence="3">Carboxylic ester hydrolase</fullName>
        <ecNumber evidence="3">3.1.1.-</ecNumber>
    </recommendedName>
</protein>
<evidence type="ECO:0000259" key="4">
    <source>
        <dbReference type="Pfam" id="PF00135"/>
    </source>
</evidence>
<evidence type="ECO:0000256" key="1">
    <source>
        <dbReference type="ARBA" id="ARBA00005964"/>
    </source>
</evidence>
<evidence type="ECO:0000256" key="2">
    <source>
        <dbReference type="ARBA" id="ARBA00022801"/>
    </source>
</evidence>
<feature type="domain" description="Carboxylesterase type B" evidence="4">
    <location>
        <begin position="9"/>
        <end position="469"/>
    </location>
</feature>
<dbReference type="Pfam" id="PF00135">
    <property type="entry name" value="COesterase"/>
    <property type="match status" value="1"/>
</dbReference>